<dbReference type="OrthoDB" id="4550662at2"/>
<dbReference type="Proteomes" id="UP000283896">
    <property type="component" value="Unassembled WGS sequence"/>
</dbReference>
<keyword evidence="3 5" id="KW-1133">Transmembrane helix</keyword>
<feature type="transmembrane region" description="Helical" evidence="5">
    <location>
        <begin position="12"/>
        <end position="31"/>
    </location>
</feature>
<dbReference type="NCBIfam" id="NF010182">
    <property type="entry name" value="PRK13661.1"/>
    <property type="match status" value="1"/>
</dbReference>
<sequence length="181" mass="20462">MKKTISVKQTVTIAIGAAVYVILSCFASIPLGPNVVLETSSPFLAFISVLFGPIVGFYVGFLGHIIKDFLLFGNVYFNWVIFSGILGFLYGLTQKTINLKYQIFNRKKIFAFWLYQAFVNFLLFGFIAPISDLWIYAQPKELVFLQGFLVAISNVISYSFFGVLLMFKYSNNYAKKETLSS</sequence>
<dbReference type="PROSITE" id="PS51257">
    <property type="entry name" value="PROKAR_LIPOPROTEIN"/>
    <property type="match status" value="1"/>
</dbReference>
<keyword evidence="2 5" id="KW-0812">Transmembrane</keyword>
<evidence type="ECO:0000256" key="1">
    <source>
        <dbReference type="ARBA" id="ARBA00022475"/>
    </source>
</evidence>
<evidence type="ECO:0000256" key="4">
    <source>
        <dbReference type="ARBA" id="ARBA00023136"/>
    </source>
</evidence>
<proteinExistence type="inferred from homology"/>
<dbReference type="RefSeq" id="WP_023161390.1">
    <property type="nucleotide sequence ID" value="NC_022588.1"/>
</dbReference>
<comment type="subcellular location">
    <subcellularLocation>
        <location evidence="5">Cell membrane</location>
        <topology evidence="5">Multi-pass membrane protein</topology>
    </subcellularLocation>
</comment>
<keyword evidence="4 5" id="KW-0472">Membrane</keyword>
<dbReference type="EMBL" id="MPBG01000002">
    <property type="protein sequence ID" value="RMI88936.1"/>
    <property type="molecule type" value="Genomic_DNA"/>
</dbReference>
<evidence type="ECO:0000256" key="5">
    <source>
        <dbReference type="HAMAP-Rule" id="MF_01572"/>
    </source>
</evidence>
<dbReference type="AlphaFoldDB" id="A0A421NY36"/>
<feature type="transmembrane region" description="Helical" evidence="5">
    <location>
        <begin position="43"/>
        <end position="63"/>
    </location>
</feature>
<evidence type="ECO:0000256" key="2">
    <source>
        <dbReference type="ARBA" id="ARBA00022692"/>
    </source>
</evidence>
<comment type="similarity">
    <text evidence="5">Belongs to the UPF0397 family.</text>
</comment>
<dbReference type="Gene3D" id="1.10.1760.20">
    <property type="match status" value="1"/>
</dbReference>
<dbReference type="GO" id="GO:0005886">
    <property type="term" value="C:plasma membrane"/>
    <property type="evidence" value="ECO:0007669"/>
    <property type="project" value="UniProtKB-SubCell"/>
</dbReference>
<dbReference type="HAMAP" id="MF_01572">
    <property type="entry name" value="UPF0397"/>
    <property type="match status" value="1"/>
</dbReference>
<dbReference type="PANTHER" id="PTHR37815">
    <property type="entry name" value="UPF0397 PROTEIN BC_2624-RELATED"/>
    <property type="match status" value="1"/>
</dbReference>
<dbReference type="InterPro" id="IPR022914">
    <property type="entry name" value="UPF0397"/>
</dbReference>
<evidence type="ECO:0000313" key="7">
    <source>
        <dbReference type="Proteomes" id="UP000283896"/>
    </source>
</evidence>
<reference evidence="7" key="1">
    <citation type="submission" date="2016-11" db="EMBL/GenBank/DDBJ databases">
        <title>Genome sequence of Candidatus Phytoplasma solani strain SA-1.</title>
        <authorList>
            <person name="Haryono M."/>
            <person name="Samarzija I."/>
            <person name="Seruga Music M."/>
            <person name="Hogenhout S."/>
            <person name="Kuo C.-H."/>
        </authorList>
    </citation>
    <scope>NUCLEOTIDE SEQUENCE [LARGE SCALE GENOMIC DNA]</scope>
    <source>
        <strain evidence="7">SA-1</strain>
    </source>
</reference>
<dbReference type="PANTHER" id="PTHR37815:SF3">
    <property type="entry name" value="UPF0397 PROTEIN SPR0429"/>
    <property type="match status" value="1"/>
</dbReference>
<comment type="caution">
    <text evidence="6">The sequence shown here is derived from an EMBL/GenBank/DDBJ whole genome shotgun (WGS) entry which is preliminary data.</text>
</comment>
<keyword evidence="1 5" id="KW-1003">Cell membrane</keyword>
<evidence type="ECO:0000313" key="6">
    <source>
        <dbReference type="EMBL" id="RMI88936.1"/>
    </source>
</evidence>
<protein>
    <recommendedName>
        <fullName evidence="5">UPF0397 protein PSSA1_v1c1410</fullName>
    </recommendedName>
</protein>
<dbReference type="KEGG" id="psol:S284_02680"/>
<dbReference type="STRING" id="69896.S284_02680"/>
<dbReference type="InterPro" id="IPR009825">
    <property type="entry name" value="ECF_substrate-spec-like"/>
</dbReference>
<gene>
    <name evidence="6" type="ORF">PSSA1_v1c1410</name>
</gene>
<keyword evidence="7" id="KW-1185">Reference proteome</keyword>
<organism evidence="6 7">
    <name type="scientific">Candidatus Phytoplasma solani</name>
    <dbReference type="NCBI Taxonomy" id="69896"/>
    <lineage>
        <taxon>Bacteria</taxon>
        <taxon>Bacillati</taxon>
        <taxon>Mycoplasmatota</taxon>
        <taxon>Mollicutes</taxon>
        <taxon>Acholeplasmatales</taxon>
        <taxon>Acholeplasmataceae</taxon>
        <taxon>Candidatus Phytoplasma</taxon>
        <taxon>16SrXII (Stolbur group)</taxon>
    </lineage>
</organism>
<accession>A0A421NY36</accession>
<feature type="transmembrane region" description="Helical" evidence="5">
    <location>
        <begin position="69"/>
        <end position="92"/>
    </location>
</feature>
<dbReference type="Pfam" id="PF07155">
    <property type="entry name" value="ECF-ribofla_trS"/>
    <property type="match status" value="1"/>
</dbReference>
<name>A0A421NY36_9MOLU</name>
<feature type="transmembrane region" description="Helical" evidence="5">
    <location>
        <begin position="113"/>
        <end position="137"/>
    </location>
</feature>
<evidence type="ECO:0000256" key="3">
    <source>
        <dbReference type="ARBA" id="ARBA00022989"/>
    </source>
</evidence>
<feature type="transmembrane region" description="Helical" evidence="5">
    <location>
        <begin position="143"/>
        <end position="167"/>
    </location>
</feature>